<dbReference type="EMBL" id="MARB01000002">
    <property type="protein sequence ID" value="ODJ89300.1"/>
    <property type="molecule type" value="Genomic_DNA"/>
</dbReference>
<keyword evidence="1" id="KW-0732">Signal</keyword>
<feature type="signal peptide" evidence="1">
    <location>
        <begin position="1"/>
        <end position="20"/>
    </location>
</feature>
<evidence type="ECO:0000313" key="3">
    <source>
        <dbReference type="Proteomes" id="UP000094769"/>
    </source>
</evidence>
<name>A0A7Z0VPW8_9GAMM</name>
<evidence type="ECO:0000313" key="2">
    <source>
        <dbReference type="EMBL" id="ODJ89300.1"/>
    </source>
</evidence>
<dbReference type="RefSeq" id="WP_154722973.1">
    <property type="nucleotide sequence ID" value="NZ_MARB01000002.1"/>
</dbReference>
<evidence type="ECO:0008006" key="4">
    <source>
        <dbReference type="Google" id="ProtNLM"/>
    </source>
</evidence>
<keyword evidence="3" id="KW-1185">Reference proteome</keyword>
<gene>
    <name evidence="2" type="ORF">CODIS_03990</name>
</gene>
<feature type="chain" id="PRO_5031275071" description="Lipoprotein" evidence="1">
    <location>
        <begin position="21"/>
        <end position="314"/>
    </location>
</feature>
<organism evidence="2 3">
    <name type="scientific">Candidatus Thiodiazotropha endolucinida</name>
    <dbReference type="NCBI Taxonomy" id="1655433"/>
    <lineage>
        <taxon>Bacteria</taxon>
        <taxon>Pseudomonadati</taxon>
        <taxon>Pseudomonadota</taxon>
        <taxon>Gammaproteobacteria</taxon>
        <taxon>Chromatiales</taxon>
        <taxon>Sedimenticolaceae</taxon>
        <taxon>Candidatus Thiodiazotropha</taxon>
    </lineage>
</organism>
<proteinExistence type="predicted"/>
<dbReference type="AlphaFoldDB" id="A0A7Z0VPW8"/>
<protein>
    <recommendedName>
        <fullName evidence="4">Lipoprotein</fullName>
    </recommendedName>
</protein>
<sequence>MRTFLFSFFLFFLLPGCGGGSGGGAGDTTPDITTVPFNQQAKVNFSSVGNYLVAIRLDIARTLIIDVVDFFTYDTLTYQTGDVEIIIDNPCGGSVQISGSLDEALSSGFLTLDFSNYQDCSSHSTLTFTGSIDLSIYNTETYTGSGNITIPSGFLFSTSNLQITLGSESVIMDGTIEFYHDTSDPEFNWQNTTKNFTLSNSTGSGTFTNYIQKDYTHKGDLYFSKYYYGSSYSGRIYDSDFGYVDVTTVNAVATCNSMSDICPLDPTEDGRIKLSGDYSSALIQLGSGLDTISMDANGDGYYEEVLDCDYYRCY</sequence>
<reference evidence="2 3" key="1">
    <citation type="submission" date="2016-06" db="EMBL/GenBank/DDBJ databases">
        <title>Genome sequence of endosymbiont of Candidatus Endolucinida thiodiazotropha.</title>
        <authorList>
            <person name="Poehlein A."/>
            <person name="Koenig S."/>
            <person name="Heiden S.E."/>
            <person name="Thuermer A."/>
            <person name="Voget S."/>
            <person name="Daniel R."/>
            <person name="Markert S."/>
            <person name="Gros O."/>
            <person name="Schweder T."/>
        </authorList>
    </citation>
    <scope>NUCLEOTIDE SEQUENCE [LARGE SCALE GENOMIC DNA]</scope>
    <source>
        <strain evidence="2 3">COS</strain>
    </source>
</reference>
<evidence type="ECO:0000256" key="1">
    <source>
        <dbReference type="SAM" id="SignalP"/>
    </source>
</evidence>
<accession>A0A7Z0VPW8</accession>
<comment type="caution">
    <text evidence="2">The sequence shown here is derived from an EMBL/GenBank/DDBJ whole genome shotgun (WGS) entry which is preliminary data.</text>
</comment>
<dbReference type="Proteomes" id="UP000094769">
    <property type="component" value="Unassembled WGS sequence"/>
</dbReference>